<reference evidence="2" key="3">
    <citation type="journal article" date="2017" name="Nature">
        <title>Genome sequence of the progenitor of the wheat D genome Aegilops tauschii.</title>
        <authorList>
            <person name="Luo M.C."/>
            <person name="Gu Y.Q."/>
            <person name="Puiu D."/>
            <person name="Wang H."/>
            <person name="Twardziok S.O."/>
            <person name="Deal K.R."/>
            <person name="Huo N."/>
            <person name="Zhu T."/>
            <person name="Wang L."/>
            <person name="Wang Y."/>
            <person name="McGuire P.E."/>
            <person name="Liu S."/>
            <person name="Long H."/>
            <person name="Ramasamy R.K."/>
            <person name="Rodriguez J.C."/>
            <person name="Van S.L."/>
            <person name="Yuan L."/>
            <person name="Wang Z."/>
            <person name="Xia Z."/>
            <person name="Xiao L."/>
            <person name="Anderson O.D."/>
            <person name="Ouyang S."/>
            <person name="Liang Y."/>
            <person name="Zimin A.V."/>
            <person name="Pertea G."/>
            <person name="Qi P."/>
            <person name="Bennetzen J.L."/>
            <person name="Dai X."/>
            <person name="Dawson M.W."/>
            <person name="Muller H.G."/>
            <person name="Kugler K."/>
            <person name="Rivarola-Duarte L."/>
            <person name="Spannagl M."/>
            <person name="Mayer K.F.X."/>
            <person name="Lu F.H."/>
            <person name="Bevan M.W."/>
            <person name="Leroy P."/>
            <person name="Li P."/>
            <person name="You F.M."/>
            <person name="Sun Q."/>
            <person name="Liu Z."/>
            <person name="Lyons E."/>
            <person name="Wicker T."/>
            <person name="Salzberg S.L."/>
            <person name="Devos K.M."/>
            <person name="Dvorak J."/>
        </authorList>
    </citation>
    <scope>NUCLEOTIDE SEQUENCE [LARGE SCALE GENOMIC DNA]</scope>
    <source>
        <strain evidence="2">cv. AL8/78</strain>
    </source>
</reference>
<dbReference type="AlphaFoldDB" id="A0A453GJ11"/>
<evidence type="ECO:0000256" key="1">
    <source>
        <dbReference type="SAM" id="MobiDB-lite"/>
    </source>
</evidence>
<accession>A0A453GJ11</accession>
<feature type="compositionally biased region" description="Low complexity" evidence="1">
    <location>
        <begin position="44"/>
        <end position="55"/>
    </location>
</feature>
<proteinExistence type="predicted"/>
<reference evidence="3" key="1">
    <citation type="journal article" date="2014" name="Science">
        <title>Ancient hybridizations among the ancestral genomes of bread wheat.</title>
        <authorList>
            <consortium name="International Wheat Genome Sequencing Consortium,"/>
            <person name="Marcussen T."/>
            <person name="Sandve S.R."/>
            <person name="Heier L."/>
            <person name="Spannagl M."/>
            <person name="Pfeifer M."/>
            <person name="Jakobsen K.S."/>
            <person name="Wulff B.B."/>
            <person name="Steuernagel B."/>
            <person name="Mayer K.F."/>
            <person name="Olsen O.A."/>
        </authorList>
    </citation>
    <scope>NUCLEOTIDE SEQUENCE [LARGE SCALE GENOMIC DNA]</scope>
    <source>
        <strain evidence="3">cv. AL8/78</strain>
    </source>
</reference>
<feature type="region of interest" description="Disordered" evidence="1">
    <location>
        <begin position="1"/>
        <end position="73"/>
    </location>
</feature>
<dbReference type="Gramene" id="AET3Gv21044200.1">
    <property type="protein sequence ID" value="AET3Gv21044200.1"/>
    <property type="gene ID" value="AET3Gv21044200"/>
</dbReference>
<reference evidence="2" key="4">
    <citation type="submission" date="2019-03" db="UniProtKB">
        <authorList>
            <consortium name="EnsemblPlants"/>
        </authorList>
    </citation>
    <scope>IDENTIFICATION</scope>
</reference>
<reference evidence="3" key="2">
    <citation type="journal article" date="2017" name="Nat. Plants">
        <title>The Aegilops tauschii genome reveals multiple impacts of transposons.</title>
        <authorList>
            <person name="Zhao G."/>
            <person name="Zou C."/>
            <person name="Li K."/>
            <person name="Wang K."/>
            <person name="Li T."/>
            <person name="Gao L."/>
            <person name="Zhang X."/>
            <person name="Wang H."/>
            <person name="Yang Z."/>
            <person name="Liu X."/>
            <person name="Jiang W."/>
            <person name="Mao L."/>
            <person name="Kong X."/>
            <person name="Jiao Y."/>
            <person name="Jia J."/>
        </authorList>
    </citation>
    <scope>NUCLEOTIDE SEQUENCE [LARGE SCALE GENOMIC DNA]</scope>
    <source>
        <strain evidence="3">cv. AL8/78</strain>
    </source>
</reference>
<keyword evidence="3" id="KW-1185">Reference proteome</keyword>
<organism evidence="2 3">
    <name type="scientific">Aegilops tauschii subsp. strangulata</name>
    <name type="common">Goatgrass</name>
    <dbReference type="NCBI Taxonomy" id="200361"/>
    <lineage>
        <taxon>Eukaryota</taxon>
        <taxon>Viridiplantae</taxon>
        <taxon>Streptophyta</taxon>
        <taxon>Embryophyta</taxon>
        <taxon>Tracheophyta</taxon>
        <taxon>Spermatophyta</taxon>
        <taxon>Magnoliopsida</taxon>
        <taxon>Liliopsida</taxon>
        <taxon>Poales</taxon>
        <taxon>Poaceae</taxon>
        <taxon>BOP clade</taxon>
        <taxon>Pooideae</taxon>
        <taxon>Triticodae</taxon>
        <taxon>Triticeae</taxon>
        <taxon>Triticinae</taxon>
        <taxon>Aegilops</taxon>
    </lineage>
</organism>
<dbReference type="Proteomes" id="UP000015105">
    <property type="component" value="Chromosome 3D"/>
</dbReference>
<evidence type="ECO:0000313" key="2">
    <source>
        <dbReference type="EnsemblPlants" id="AET3Gv21044200.1"/>
    </source>
</evidence>
<evidence type="ECO:0000313" key="3">
    <source>
        <dbReference type="Proteomes" id="UP000015105"/>
    </source>
</evidence>
<feature type="compositionally biased region" description="Polar residues" evidence="1">
    <location>
        <begin position="21"/>
        <end position="31"/>
    </location>
</feature>
<sequence>PWKTSPLPCCSASPERERESQVATAPSSNPPTKGEDGDEVPVAFKSPSPSSSPLFTPTPPSLPAPASKPPNPP</sequence>
<protein>
    <submittedName>
        <fullName evidence="2">Uncharacterized protein</fullName>
    </submittedName>
</protein>
<dbReference type="EnsemblPlants" id="AET3Gv21044200.1">
    <property type="protein sequence ID" value="AET3Gv21044200.1"/>
    <property type="gene ID" value="AET3Gv21044200"/>
</dbReference>
<feature type="compositionally biased region" description="Pro residues" evidence="1">
    <location>
        <begin position="56"/>
        <end position="73"/>
    </location>
</feature>
<reference evidence="2" key="5">
    <citation type="journal article" date="2021" name="G3 (Bethesda)">
        <title>Aegilops tauschii genome assembly Aet v5.0 features greater sequence contiguity and improved annotation.</title>
        <authorList>
            <person name="Wang L."/>
            <person name="Zhu T."/>
            <person name="Rodriguez J.C."/>
            <person name="Deal K.R."/>
            <person name="Dubcovsky J."/>
            <person name="McGuire P.E."/>
            <person name="Lux T."/>
            <person name="Spannagl M."/>
            <person name="Mayer K.F.X."/>
            <person name="Baldrich P."/>
            <person name="Meyers B.C."/>
            <person name="Huo N."/>
            <person name="Gu Y.Q."/>
            <person name="Zhou H."/>
            <person name="Devos K.M."/>
            <person name="Bennetzen J.L."/>
            <person name="Unver T."/>
            <person name="Budak H."/>
            <person name="Gulick P.J."/>
            <person name="Galiba G."/>
            <person name="Kalapos B."/>
            <person name="Nelson D.R."/>
            <person name="Li P."/>
            <person name="You F.M."/>
            <person name="Luo M.C."/>
            <person name="Dvorak J."/>
        </authorList>
    </citation>
    <scope>NUCLEOTIDE SEQUENCE [LARGE SCALE GENOMIC DNA]</scope>
    <source>
        <strain evidence="2">cv. AL8/78</strain>
    </source>
</reference>
<name>A0A453GJ11_AEGTS</name>